<accession>A0ABS8ZER8</accession>
<evidence type="ECO:0000259" key="1">
    <source>
        <dbReference type="PROSITE" id="PS51186"/>
    </source>
</evidence>
<evidence type="ECO:0000313" key="3">
    <source>
        <dbReference type="Proteomes" id="UP001521150"/>
    </source>
</evidence>
<organism evidence="2 3">
    <name type="scientific">Kibdelosporangium philippinense</name>
    <dbReference type="NCBI Taxonomy" id="211113"/>
    <lineage>
        <taxon>Bacteria</taxon>
        <taxon>Bacillati</taxon>
        <taxon>Actinomycetota</taxon>
        <taxon>Actinomycetes</taxon>
        <taxon>Pseudonocardiales</taxon>
        <taxon>Pseudonocardiaceae</taxon>
        <taxon>Kibdelosporangium</taxon>
    </lineage>
</organism>
<evidence type="ECO:0000313" key="2">
    <source>
        <dbReference type="EMBL" id="MCE7006315.1"/>
    </source>
</evidence>
<dbReference type="InterPro" id="IPR016181">
    <property type="entry name" value="Acyl_CoA_acyltransferase"/>
</dbReference>
<dbReference type="Gene3D" id="3.40.630.30">
    <property type="match status" value="1"/>
</dbReference>
<dbReference type="EMBL" id="JAJVCN010000002">
    <property type="protein sequence ID" value="MCE7006315.1"/>
    <property type="molecule type" value="Genomic_DNA"/>
</dbReference>
<dbReference type="PANTHER" id="PTHR43415">
    <property type="entry name" value="SPERMIDINE N(1)-ACETYLTRANSFERASE"/>
    <property type="match status" value="1"/>
</dbReference>
<dbReference type="PANTHER" id="PTHR43415:SF5">
    <property type="entry name" value="ACETYLTRANSFERASE"/>
    <property type="match status" value="1"/>
</dbReference>
<dbReference type="PROSITE" id="PS51186">
    <property type="entry name" value="GNAT"/>
    <property type="match status" value="1"/>
</dbReference>
<gene>
    <name evidence="2" type="ORF">LWC34_26285</name>
</gene>
<dbReference type="Proteomes" id="UP001521150">
    <property type="component" value="Unassembled WGS sequence"/>
</dbReference>
<feature type="domain" description="N-acetyltransferase" evidence="1">
    <location>
        <begin position="10"/>
        <end position="175"/>
    </location>
</feature>
<sequence length="192" mass="21927">MTSIWVGTKVRLRGIEPEDWEAFQRFDENSADMRSADLMYPPRSAAGYRQWAEEQSARQPADDEFMLAIEAIDGVLVGSVSLPNSDRVAGRFDYGVSIGHEYKRRGYASEAIILVLAYMFGERRYHKCEVSILAVNEPSILLHQNLGFVHEGRRRDHVFFAGRHQDVVLMGITAAEFWDRHGERTPQVVTPR</sequence>
<dbReference type="InterPro" id="IPR000182">
    <property type="entry name" value="GNAT_dom"/>
</dbReference>
<protein>
    <submittedName>
        <fullName evidence="2">GNAT family N-acetyltransferase</fullName>
    </submittedName>
</protein>
<name>A0ABS8ZER8_9PSEU</name>
<dbReference type="SUPFAM" id="SSF55729">
    <property type="entry name" value="Acyl-CoA N-acyltransferases (Nat)"/>
    <property type="match status" value="1"/>
</dbReference>
<proteinExistence type="predicted"/>
<comment type="caution">
    <text evidence="2">The sequence shown here is derived from an EMBL/GenBank/DDBJ whole genome shotgun (WGS) entry which is preliminary data.</text>
</comment>
<dbReference type="RefSeq" id="WP_233727808.1">
    <property type="nucleotide sequence ID" value="NZ_JAJVCN010000002.1"/>
</dbReference>
<keyword evidence="3" id="KW-1185">Reference proteome</keyword>
<reference evidence="2 3" key="1">
    <citation type="submission" date="2021-12" db="EMBL/GenBank/DDBJ databases">
        <title>Genome sequence of Kibdelosporangium philippinense ATCC 49844.</title>
        <authorList>
            <person name="Fedorov E.A."/>
            <person name="Omeragic M."/>
            <person name="Shalygina K.F."/>
            <person name="Maclea K.S."/>
        </authorList>
    </citation>
    <scope>NUCLEOTIDE SEQUENCE [LARGE SCALE GENOMIC DNA]</scope>
    <source>
        <strain evidence="2 3">ATCC 49844</strain>
    </source>
</reference>
<dbReference type="Pfam" id="PF13302">
    <property type="entry name" value="Acetyltransf_3"/>
    <property type="match status" value="1"/>
</dbReference>